<evidence type="ECO:0000313" key="4">
    <source>
        <dbReference type="Proteomes" id="UP001229421"/>
    </source>
</evidence>
<dbReference type="Pfam" id="PF20431">
    <property type="entry name" value="E_motif"/>
    <property type="match status" value="1"/>
</dbReference>
<accession>A0AAD8KSQ2</accession>
<organism evidence="3 4">
    <name type="scientific">Tagetes erecta</name>
    <name type="common">African marigold</name>
    <dbReference type="NCBI Taxonomy" id="13708"/>
    <lineage>
        <taxon>Eukaryota</taxon>
        <taxon>Viridiplantae</taxon>
        <taxon>Streptophyta</taxon>
        <taxon>Embryophyta</taxon>
        <taxon>Tracheophyta</taxon>
        <taxon>Spermatophyta</taxon>
        <taxon>Magnoliopsida</taxon>
        <taxon>eudicotyledons</taxon>
        <taxon>Gunneridae</taxon>
        <taxon>Pentapetalae</taxon>
        <taxon>asterids</taxon>
        <taxon>campanulids</taxon>
        <taxon>Asterales</taxon>
        <taxon>Asteraceae</taxon>
        <taxon>Asteroideae</taxon>
        <taxon>Heliantheae alliance</taxon>
        <taxon>Tageteae</taxon>
        <taxon>Tagetes</taxon>
    </lineage>
</organism>
<feature type="repeat" description="PPR" evidence="2">
    <location>
        <begin position="283"/>
        <end position="317"/>
    </location>
</feature>
<dbReference type="FunFam" id="1.25.40.10:FF:000242">
    <property type="entry name" value="Pentatricopeptide repeat-containing protein"/>
    <property type="match status" value="1"/>
</dbReference>
<dbReference type="Proteomes" id="UP001229421">
    <property type="component" value="Unassembled WGS sequence"/>
</dbReference>
<dbReference type="Pfam" id="PF01535">
    <property type="entry name" value="PPR"/>
    <property type="match status" value="2"/>
</dbReference>
<dbReference type="GO" id="GO:0009451">
    <property type="term" value="P:RNA modification"/>
    <property type="evidence" value="ECO:0007669"/>
    <property type="project" value="InterPro"/>
</dbReference>
<dbReference type="EMBL" id="JAUHHV010000005">
    <property type="protein sequence ID" value="KAK1425652.1"/>
    <property type="molecule type" value="Genomic_DNA"/>
</dbReference>
<sequence length="507" mass="56150">MSLFVSTGVAITKHSGASLHANNENYHHVNLSIPTKPNAKLAAIQSNSTVSSWTSSISHHCKTGHLHLAADEFTRMRLAGVEPNHITFVTLLSTCAKFHHLSFGASLHALVCKLGFDMNNVKVSTAVIDMYCKCNRVDLAYLWFSKMGFKNKVTWNTMVAGLMRIGEISNALQVFDEMPERDVVSYTVLIDGFVKKGCYEQALEWFQRMQVCGIEPDDVTIVSALSACANLGAVGLGVWVHRVVLDWNMKENVRVNNSLIDMYSRCGCIEFAVQVFRGMCKRNVVSWNSIIVGFALNGNAEQTLEYFYRMQKEGFKPDEVTFTGALTACSHAGLVDEGRKLFEMMIKVYKISPRIEHYGCLVDLYSRAGMLEEALNVVESMPMVANEVVLGSVLAACKAAGDIRLAEKMMRFISELDPSGDSNYVLLSNTYAAGGDWRMASKVRRGMKTMGIEKNPGASSIEIDGVVHRFVAGDKSHVESERIYAMLENLSPELSINGEAIVKEEDE</sequence>
<feature type="repeat" description="PPR" evidence="2">
    <location>
        <begin position="49"/>
        <end position="83"/>
    </location>
</feature>
<evidence type="ECO:0000256" key="2">
    <source>
        <dbReference type="PROSITE-ProRule" id="PRU00708"/>
    </source>
</evidence>
<dbReference type="InterPro" id="IPR046848">
    <property type="entry name" value="E_motif"/>
</dbReference>
<dbReference type="InterPro" id="IPR002885">
    <property type="entry name" value="PPR_rpt"/>
</dbReference>
<keyword evidence="4" id="KW-1185">Reference proteome</keyword>
<evidence type="ECO:0000256" key="1">
    <source>
        <dbReference type="ARBA" id="ARBA00022737"/>
    </source>
</evidence>
<dbReference type="FunFam" id="1.25.40.10:FF:000348">
    <property type="entry name" value="Pentatricopeptide repeat-containing protein chloroplastic"/>
    <property type="match status" value="1"/>
</dbReference>
<proteinExistence type="predicted"/>
<gene>
    <name evidence="3" type="ORF">QVD17_21007</name>
</gene>
<dbReference type="Pfam" id="PF13041">
    <property type="entry name" value="PPR_2"/>
    <property type="match status" value="3"/>
</dbReference>
<dbReference type="InterPro" id="IPR046960">
    <property type="entry name" value="PPR_At4g14850-like_plant"/>
</dbReference>
<evidence type="ECO:0008006" key="5">
    <source>
        <dbReference type="Google" id="ProtNLM"/>
    </source>
</evidence>
<dbReference type="NCBIfam" id="TIGR00756">
    <property type="entry name" value="PPR"/>
    <property type="match status" value="6"/>
</dbReference>
<name>A0AAD8KSQ2_TARER</name>
<dbReference type="Pfam" id="PF20430">
    <property type="entry name" value="Eplus_motif"/>
    <property type="match status" value="1"/>
</dbReference>
<feature type="repeat" description="PPR" evidence="2">
    <location>
        <begin position="151"/>
        <end position="181"/>
    </location>
</feature>
<dbReference type="PANTHER" id="PTHR47926:SF510">
    <property type="entry name" value="PENTATRICOPEPTIDE REPEAT-CONTAINING PROTEIN"/>
    <property type="match status" value="1"/>
</dbReference>
<dbReference type="AlphaFoldDB" id="A0AAD8KSQ2"/>
<dbReference type="InterPro" id="IPR046849">
    <property type="entry name" value="E2_motif"/>
</dbReference>
<dbReference type="PANTHER" id="PTHR47926">
    <property type="entry name" value="PENTATRICOPEPTIDE REPEAT-CONTAINING PROTEIN"/>
    <property type="match status" value="1"/>
</dbReference>
<feature type="repeat" description="PPR" evidence="2">
    <location>
        <begin position="182"/>
        <end position="216"/>
    </location>
</feature>
<dbReference type="Gene3D" id="1.25.40.10">
    <property type="entry name" value="Tetratricopeptide repeat domain"/>
    <property type="match status" value="3"/>
</dbReference>
<dbReference type="PROSITE" id="PS51375">
    <property type="entry name" value="PPR"/>
    <property type="match status" value="4"/>
</dbReference>
<dbReference type="InterPro" id="IPR011990">
    <property type="entry name" value="TPR-like_helical_dom_sf"/>
</dbReference>
<dbReference type="GO" id="GO:0003723">
    <property type="term" value="F:RNA binding"/>
    <property type="evidence" value="ECO:0007669"/>
    <property type="project" value="InterPro"/>
</dbReference>
<evidence type="ECO:0000313" key="3">
    <source>
        <dbReference type="EMBL" id="KAK1425652.1"/>
    </source>
</evidence>
<protein>
    <recommendedName>
        <fullName evidence="5">Pentatricopeptide repeat-containing protein</fullName>
    </recommendedName>
</protein>
<keyword evidence="1" id="KW-0677">Repeat</keyword>
<reference evidence="3" key="1">
    <citation type="journal article" date="2023" name="bioRxiv">
        <title>Improved chromosome-level genome assembly for marigold (Tagetes erecta).</title>
        <authorList>
            <person name="Jiang F."/>
            <person name="Yuan L."/>
            <person name="Wang S."/>
            <person name="Wang H."/>
            <person name="Xu D."/>
            <person name="Wang A."/>
            <person name="Fan W."/>
        </authorList>
    </citation>
    <scope>NUCLEOTIDE SEQUENCE</scope>
    <source>
        <strain evidence="3">WSJ</strain>
        <tissue evidence="3">Leaf</tissue>
    </source>
</reference>
<comment type="caution">
    <text evidence="3">The sequence shown here is derived from an EMBL/GenBank/DDBJ whole genome shotgun (WGS) entry which is preliminary data.</text>
</comment>